<comment type="caution">
    <text evidence="17">The sequence shown here is derived from an EMBL/GenBank/DDBJ whole genome shotgun (WGS) entry which is preliminary data.</text>
</comment>
<dbReference type="Proteomes" id="UP000192342">
    <property type="component" value="Unassembled WGS sequence"/>
</dbReference>
<name>A0A1Y1SC71_9GAMM</name>
<evidence type="ECO:0000259" key="16">
    <source>
        <dbReference type="Pfam" id="PF17900"/>
    </source>
</evidence>
<keyword evidence="7" id="KW-0645">Protease</keyword>
<dbReference type="Gene3D" id="1.25.50.10">
    <property type="entry name" value="Peptidase M1, alanyl aminopeptidase, C-terminal domain"/>
    <property type="match status" value="1"/>
</dbReference>
<dbReference type="Pfam" id="PF11940">
    <property type="entry name" value="DUF3458"/>
    <property type="match status" value="1"/>
</dbReference>
<dbReference type="InterPro" id="IPR024601">
    <property type="entry name" value="Peptidase_M1_pepN_C"/>
</dbReference>
<evidence type="ECO:0000256" key="6">
    <source>
        <dbReference type="ARBA" id="ARBA00022438"/>
    </source>
</evidence>
<dbReference type="AlphaFoldDB" id="A0A1Y1SC71"/>
<gene>
    <name evidence="17" type="primary">pepN</name>
    <name evidence="17" type="ORF">ATO7_12983</name>
</gene>
<dbReference type="InterPro" id="IPR014782">
    <property type="entry name" value="Peptidase_M1_dom"/>
</dbReference>
<keyword evidence="6 17" id="KW-0031">Aminopeptidase</keyword>
<dbReference type="SUPFAM" id="SSF55486">
    <property type="entry name" value="Metalloproteases ('zincins'), catalytic domain"/>
    <property type="match status" value="1"/>
</dbReference>
<feature type="domain" description="Aminopeptidase N-like N-terminal" evidence="16">
    <location>
        <begin position="45"/>
        <end position="185"/>
    </location>
</feature>
<dbReference type="InterPro" id="IPR045357">
    <property type="entry name" value="Aminopeptidase_N-like_N"/>
</dbReference>
<dbReference type="Gene3D" id="1.10.390.10">
    <property type="entry name" value="Neutral Protease Domain 2"/>
    <property type="match status" value="1"/>
</dbReference>
<evidence type="ECO:0000256" key="8">
    <source>
        <dbReference type="ARBA" id="ARBA00022723"/>
    </source>
</evidence>
<dbReference type="InterPro" id="IPR027268">
    <property type="entry name" value="Peptidase_M4/M1_CTD_sf"/>
</dbReference>
<evidence type="ECO:0000256" key="7">
    <source>
        <dbReference type="ARBA" id="ARBA00022670"/>
    </source>
</evidence>
<keyword evidence="9" id="KW-0378">Hydrolase</keyword>
<comment type="cofactor">
    <cofactor evidence="2">
        <name>Zn(2+)</name>
        <dbReference type="ChEBI" id="CHEBI:29105"/>
    </cofactor>
</comment>
<dbReference type="NCBIfam" id="TIGR02414">
    <property type="entry name" value="pepN_proteo"/>
    <property type="match status" value="1"/>
</dbReference>
<accession>A0A1Y1SC71</accession>
<dbReference type="Pfam" id="PF17432">
    <property type="entry name" value="DUF3458_C"/>
    <property type="match status" value="1"/>
</dbReference>
<reference evidence="17 18" key="1">
    <citation type="submission" date="2013-04" db="EMBL/GenBank/DDBJ databases">
        <title>Oceanococcus atlanticus 22II-S10r2 Genome Sequencing.</title>
        <authorList>
            <person name="Lai Q."/>
            <person name="Li G."/>
            <person name="Shao Z."/>
        </authorList>
    </citation>
    <scope>NUCLEOTIDE SEQUENCE [LARGE SCALE GENOMIC DNA]</scope>
    <source>
        <strain evidence="17 18">22II-S10r2</strain>
    </source>
</reference>
<dbReference type="PANTHER" id="PTHR46322:SF1">
    <property type="entry name" value="PUROMYCIN-SENSITIVE AMINOPEPTIDASE"/>
    <property type="match status" value="1"/>
</dbReference>
<dbReference type="GO" id="GO:0006508">
    <property type="term" value="P:proteolysis"/>
    <property type="evidence" value="ECO:0007669"/>
    <property type="project" value="UniProtKB-UniRule"/>
</dbReference>
<dbReference type="PANTHER" id="PTHR46322">
    <property type="entry name" value="PUROMYCIN-SENSITIVE AMINOPEPTIDASE"/>
    <property type="match status" value="1"/>
</dbReference>
<dbReference type="Gene3D" id="2.60.40.1840">
    <property type="match status" value="1"/>
</dbReference>
<dbReference type="SUPFAM" id="SSF63737">
    <property type="entry name" value="Leukotriene A4 hydrolase N-terminal domain"/>
    <property type="match status" value="1"/>
</dbReference>
<evidence type="ECO:0000256" key="11">
    <source>
        <dbReference type="ARBA" id="ARBA00023049"/>
    </source>
</evidence>
<evidence type="ECO:0000256" key="9">
    <source>
        <dbReference type="ARBA" id="ARBA00022801"/>
    </source>
</evidence>
<protein>
    <recommendedName>
        <fullName evidence="5 12">Aminopeptidase N</fullName>
        <ecNumber evidence="4 12">3.4.11.2</ecNumber>
    </recommendedName>
</protein>
<evidence type="ECO:0000259" key="13">
    <source>
        <dbReference type="Pfam" id="PF01433"/>
    </source>
</evidence>
<proteinExistence type="inferred from homology"/>
<dbReference type="PRINTS" id="PR00756">
    <property type="entry name" value="ALADIPTASE"/>
</dbReference>
<dbReference type="Gene3D" id="2.60.40.1730">
    <property type="entry name" value="tricorn interacting facor f3 domain"/>
    <property type="match status" value="1"/>
</dbReference>
<evidence type="ECO:0000259" key="14">
    <source>
        <dbReference type="Pfam" id="PF11940"/>
    </source>
</evidence>
<dbReference type="InterPro" id="IPR012779">
    <property type="entry name" value="Peptidase_M1_pepN"/>
</dbReference>
<dbReference type="GO" id="GO:0008270">
    <property type="term" value="F:zinc ion binding"/>
    <property type="evidence" value="ECO:0007669"/>
    <property type="project" value="InterPro"/>
</dbReference>
<dbReference type="Pfam" id="PF01433">
    <property type="entry name" value="Peptidase_M1"/>
    <property type="match status" value="1"/>
</dbReference>
<dbReference type="InterPro" id="IPR038438">
    <property type="entry name" value="PepN_Ig-like_sf"/>
</dbReference>
<dbReference type="FunFam" id="3.30.2010.30:FF:000002">
    <property type="entry name" value="Putative aminopeptidase N"/>
    <property type="match status" value="1"/>
</dbReference>
<keyword evidence="10" id="KW-0862">Zinc</keyword>
<evidence type="ECO:0000256" key="10">
    <source>
        <dbReference type="ARBA" id="ARBA00022833"/>
    </source>
</evidence>
<feature type="domain" description="Peptidase M1 alanyl aminopeptidase Ig-like fold" evidence="14">
    <location>
        <begin position="443"/>
        <end position="530"/>
    </location>
</feature>
<evidence type="ECO:0000313" key="17">
    <source>
        <dbReference type="EMBL" id="ORE86212.1"/>
    </source>
</evidence>
<evidence type="ECO:0000256" key="3">
    <source>
        <dbReference type="ARBA" id="ARBA00010136"/>
    </source>
</evidence>
<evidence type="ECO:0000256" key="4">
    <source>
        <dbReference type="ARBA" id="ARBA00012564"/>
    </source>
</evidence>
<dbReference type="STRING" id="1317117.ATO7_12983"/>
<dbReference type="InterPro" id="IPR001930">
    <property type="entry name" value="Peptidase_M1"/>
</dbReference>
<comment type="catalytic activity">
    <reaction evidence="1">
        <text>Release of an N-terminal amino acid, Xaa-|-Yaa- from a peptide, amide or arylamide. Xaa is preferably Ala, but may be most amino acids including Pro (slow action). When a terminal hydrophobic residue is followed by a prolyl residue, the two may be released as an intact Xaa-Pro dipeptide.</text>
        <dbReference type="EC" id="3.4.11.2"/>
    </reaction>
</comment>
<sequence length="851" mass="94899">MKQRQYLKDYRPSDWQIPHIQMHFDVQDAHVLVHTRMELVAVGDGTQTLELDGRQMALVEIRIDGEALSPEAYQCDDASLTIKAPGARFVLESTVKLDPFNNTSLEGLYAAGGILCTQCESHGFSRITYALDRPDVMSVFNVTIEADKGRYPILLANGERNAQQELPDGRHRVSWSDPHPKPCYLFAVVAGDMACKTRPYITSEGREVDIAFYCDHGIEERMDHAIDSLVRSMQWDEQRYGLAYDLNTYSVVVAGAFNMGAMENKGLNIFNPKYVLASPETATDADFAAVEAVIGHEYFHNWTGNRVTCRDWFQLSLKEGLTVFRDQQFSADCGAGPAQRIEQVKFLRARQFAEDAGPLAHPVRPESYVEMNNFYTVTVYEKGAELVRLLHALEGESGFRRGMDLYFERHDGQAVTIEDFLAAHGDANQLDISGLQRWYGQAGTPQVKITESWDNGHYTLDCEQSIPSNPSADAVLIPIRVSLLDSRGQAMIDGQVLRFDQPQQGFSFDLPERPVPVLFEALSAPVTWDYAYSQDQLKHIVRHAQDPFSRWEAAQRLYLIMIDAAYAGTTLEDQHLDVFCEVMVGEGDGAVIAALLSPPSADELTTRYTELDPLRLSQAVDQTEAALARVLGDALATQTQNLMEHVATYAFEPAAAARRSLRARLLRLWCLRGDQQAWQQAEQLYDNSDNLTDRLAALQALNQTDAAQRDILLERFYQTYKNDKLVLDRWFALQAARAGQAGLDSVRTLLAHADFDQGNPNRVRALIGTFGMLNLSALHAQGGQGVALLAEQILVYDKLNPQLAARLITPFAGLNGLAEERAAAVRKALQEIVAQASSPDVLEQAQRILGH</sequence>
<dbReference type="GO" id="GO:0016285">
    <property type="term" value="F:alanyl aminopeptidase activity"/>
    <property type="evidence" value="ECO:0007669"/>
    <property type="project" value="UniProtKB-EC"/>
</dbReference>
<feature type="domain" description="Peptidase M1 alanyl aminopeptidase C-terminal" evidence="15">
    <location>
        <begin position="535"/>
        <end position="849"/>
    </location>
</feature>
<dbReference type="EC" id="3.4.11.2" evidence="4 12"/>
<dbReference type="Pfam" id="PF17900">
    <property type="entry name" value="Peptidase_M1_N"/>
    <property type="match status" value="1"/>
</dbReference>
<evidence type="ECO:0000256" key="1">
    <source>
        <dbReference type="ARBA" id="ARBA00000098"/>
    </source>
</evidence>
<dbReference type="InterPro" id="IPR042097">
    <property type="entry name" value="Aminopeptidase_N-like_N_sf"/>
</dbReference>
<keyword evidence="11" id="KW-0482">Metalloprotease</keyword>
<evidence type="ECO:0000256" key="12">
    <source>
        <dbReference type="NCBIfam" id="TIGR02414"/>
    </source>
</evidence>
<dbReference type="EMBL" id="AQQV01000003">
    <property type="protein sequence ID" value="ORE86212.1"/>
    <property type="molecule type" value="Genomic_DNA"/>
</dbReference>
<evidence type="ECO:0000313" key="18">
    <source>
        <dbReference type="Proteomes" id="UP000192342"/>
    </source>
</evidence>
<dbReference type="InterPro" id="IPR035414">
    <property type="entry name" value="Peptidase_M1_pepN_Ig-like"/>
</dbReference>
<evidence type="ECO:0000256" key="2">
    <source>
        <dbReference type="ARBA" id="ARBA00001947"/>
    </source>
</evidence>
<feature type="domain" description="Peptidase M1 membrane alanine aminopeptidase" evidence="13">
    <location>
        <begin position="225"/>
        <end position="435"/>
    </location>
</feature>
<keyword evidence="18" id="KW-1185">Reference proteome</keyword>
<dbReference type="CDD" id="cd09600">
    <property type="entry name" value="M1_APN"/>
    <property type="match status" value="1"/>
</dbReference>
<dbReference type="GO" id="GO:0008237">
    <property type="term" value="F:metallopeptidase activity"/>
    <property type="evidence" value="ECO:0007669"/>
    <property type="project" value="UniProtKB-UniRule"/>
</dbReference>
<dbReference type="OrthoDB" id="100605at2"/>
<dbReference type="InterPro" id="IPR037144">
    <property type="entry name" value="Peptidase_M1_pepN_C_sf"/>
</dbReference>
<organism evidence="17 18">
    <name type="scientific">Oceanococcus atlanticus</name>
    <dbReference type="NCBI Taxonomy" id="1317117"/>
    <lineage>
        <taxon>Bacteria</taxon>
        <taxon>Pseudomonadati</taxon>
        <taxon>Pseudomonadota</taxon>
        <taxon>Gammaproteobacteria</taxon>
        <taxon>Chromatiales</taxon>
        <taxon>Oceanococcaceae</taxon>
        <taxon>Oceanococcus</taxon>
    </lineage>
</organism>
<dbReference type="RefSeq" id="WP_083562384.1">
    <property type="nucleotide sequence ID" value="NZ_AQQV01000003.1"/>
</dbReference>
<comment type="similarity">
    <text evidence="3">Belongs to the peptidase M1 family.</text>
</comment>
<dbReference type="Gene3D" id="3.30.2010.30">
    <property type="match status" value="1"/>
</dbReference>
<evidence type="ECO:0000259" key="15">
    <source>
        <dbReference type="Pfam" id="PF17432"/>
    </source>
</evidence>
<evidence type="ECO:0000256" key="5">
    <source>
        <dbReference type="ARBA" id="ARBA00015611"/>
    </source>
</evidence>
<keyword evidence="8" id="KW-0479">Metal-binding</keyword>